<name>A0A180GGB9_PUCT1</name>
<sequence>MDLTEQTPGDRETDQRAQWEEEIASVARVLQGLTDKHSLEPGHLTPAERDPSLTIEDMGAKVKIWKKLHSILLPSIQDQLTLLLNSLDLIDPTKNPTPVTNPTLEILSNLDKTLESTVSAVVSLTLESPLPDEKHDHGLQNLKVFRCSYLRKKIQRLLGHYIYAQLFPDRLTGFIRWCAIANSNGENLPVLEEESDLRKRIEETISRSNKLIARTITWCRTPDWAVIDQAWIEASETLDHLLLVTSRTSRTIQSTPESDPDESSVIVAGRELTVKVAKSAISLVKLARILVNKTSQEILKKVISTWGTTTLELNSEIIERLQQSPQFIDGLQRLSVLLRFLSCAPRELRFVHQHIHSSVQDLPKDIESTLAVLDSVLIPLLDPIEHDSPEPCLKSFLPDLKQSWDTASRHLMGVISSFEIEHIAI</sequence>
<gene>
    <name evidence="1" type="ORF">PTTG_28124</name>
</gene>
<dbReference type="EMBL" id="ADAS02000089">
    <property type="protein sequence ID" value="OAV91013.1"/>
    <property type="molecule type" value="Genomic_DNA"/>
</dbReference>
<keyword evidence="3" id="KW-1185">Reference proteome</keyword>
<dbReference type="PANTHER" id="PTHR33069:SF3">
    <property type="entry name" value="DYNEIN HEAVY CHAIN TAIL DOMAIN-CONTAINING PROTEIN"/>
    <property type="match status" value="1"/>
</dbReference>
<evidence type="ECO:0000313" key="3">
    <source>
        <dbReference type="Proteomes" id="UP000005240"/>
    </source>
</evidence>
<reference evidence="1" key="1">
    <citation type="submission" date="2009-11" db="EMBL/GenBank/DDBJ databases">
        <authorList>
            <consortium name="The Broad Institute Genome Sequencing Platform"/>
            <person name="Ward D."/>
            <person name="Feldgarden M."/>
            <person name="Earl A."/>
            <person name="Young S.K."/>
            <person name="Zeng Q."/>
            <person name="Koehrsen M."/>
            <person name="Alvarado L."/>
            <person name="Berlin A."/>
            <person name="Bochicchio J."/>
            <person name="Borenstein D."/>
            <person name="Chapman S.B."/>
            <person name="Chen Z."/>
            <person name="Engels R."/>
            <person name="Freedman E."/>
            <person name="Gellesch M."/>
            <person name="Goldberg J."/>
            <person name="Griggs A."/>
            <person name="Gujja S."/>
            <person name="Heilman E."/>
            <person name="Heiman D."/>
            <person name="Hepburn T."/>
            <person name="Howarth C."/>
            <person name="Jen D."/>
            <person name="Larson L."/>
            <person name="Lewis B."/>
            <person name="Mehta T."/>
            <person name="Park D."/>
            <person name="Pearson M."/>
            <person name="Roberts A."/>
            <person name="Saif S."/>
            <person name="Shea T."/>
            <person name="Shenoy N."/>
            <person name="Sisk P."/>
            <person name="Stolte C."/>
            <person name="Sykes S."/>
            <person name="Thomson T."/>
            <person name="Walk T."/>
            <person name="White J."/>
            <person name="Yandava C."/>
            <person name="Izard J."/>
            <person name="Baranova O.V."/>
            <person name="Blanton J.M."/>
            <person name="Tanner A.C."/>
            <person name="Dewhirst F.E."/>
            <person name="Haas B."/>
            <person name="Nusbaum C."/>
            <person name="Birren B."/>
        </authorList>
    </citation>
    <scope>NUCLEOTIDE SEQUENCE [LARGE SCALE GENOMIC DNA]</scope>
    <source>
        <strain evidence="1">1-1 BBBD Race 1</strain>
    </source>
</reference>
<dbReference type="VEuPathDB" id="FungiDB:PTTG_28124"/>
<organism evidence="1">
    <name type="scientific">Puccinia triticina (isolate 1-1 / race 1 (BBBD))</name>
    <name type="common">Brown leaf rust fungus</name>
    <dbReference type="NCBI Taxonomy" id="630390"/>
    <lineage>
        <taxon>Eukaryota</taxon>
        <taxon>Fungi</taxon>
        <taxon>Dikarya</taxon>
        <taxon>Basidiomycota</taxon>
        <taxon>Pucciniomycotina</taxon>
        <taxon>Pucciniomycetes</taxon>
        <taxon>Pucciniales</taxon>
        <taxon>Pucciniaceae</taxon>
        <taxon>Puccinia</taxon>
    </lineage>
</organism>
<dbReference type="AlphaFoldDB" id="A0A180GGB9"/>
<reference evidence="1" key="2">
    <citation type="submission" date="2016-05" db="EMBL/GenBank/DDBJ databases">
        <title>Comparative analysis highlights variable genome content of wheat rusts and divergence of the mating loci.</title>
        <authorList>
            <person name="Cuomo C.A."/>
            <person name="Bakkeren G."/>
            <person name="Szabo L."/>
            <person name="Khalil H."/>
            <person name="Joly D."/>
            <person name="Goldberg J."/>
            <person name="Young S."/>
            <person name="Zeng Q."/>
            <person name="Fellers J."/>
        </authorList>
    </citation>
    <scope>NUCLEOTIDE SEQUENCE [LARGE SCALE GENOMIC DNA]</scope>
    <source>
        <strain evidence="1">1-1 BBBD Race 1</strain>
    </source>
</reference>
<proteinExistence type="predicted"/>
<evidence type="ECO:0000313" key="2">
    <source>
        <dbReference type="EnsemblFungi" id="PTTG_28124-t43_1-p1"/>
    </source>
</evidence>
<protein>
    <submittedName>
        <fullName evidence="1 2">Uncharacterized protein</fullName>
    </submittedName>
</protein>
<dbReference type="EnsemblFungi" id="PTTG_28124-t43_1">
    <property type="protein sequence ID" value="PTTG_28124-t43_1-p1"/>
    <property type="gene ID" value="PTTG_28124"/>
</dbReference>
<reference evidence="2 3" key="3">
    <citation type="journal article" date="2017" name="G3 (Bethesda)">
        <title>Comparative analysis highlights variable genome content of wheat rusts and divergence of the mating loci.</title>
        <authorList>
            <person name="Cuomo C.A."/>
            <person name="Bakkeren G."/>
            <person name="Khalil H.B."/>
            <person name="Panwar V."/>
            <person name="Joly D."/>
            <person name="Linning R."/>
            <person name="Sakthikumar S."/>
            <person name="Song X."/>
            <person name="Adiconis X."/>
            <person name="Fan L."/>
            <person name="Goldberg J.M."/>
            <person name="Levin J.Z."/>
            <person name="Young S."/>
            <person name="Zeng Q."/>
            <person name="Anikster Y."/>
            <person name="Bruce M."/>
            <person name="Wang M."/>
            <person name="Yin C."/>
            <person name="McCallum B."/>
            <person name="Szabo L.J."/>
            <person name="Hulbert S."/>
            <person name="Chen X."/>
            <person name="Fellers J.P."/>
        </authorList>
    </citation>
    <scope>NUCLEOTIDE SEQUENCE</scope>
    <source>
        <strain evidence="2">isolate 1-1 / race 1 (BBBD)</strain>
        <strain evidence="3">Isolate 1-1 / race 1 (BBBD)</strain>
    </source>
</reference>
<accession>A0A180GGB9</accession>
<dbReference type="OrthoDB" id="413582at2759"/>
<dbReference type="Proteomes" id="UP000005240">
    <property type="component" value="Unassembled WGS sequence"/>
</dbReference>
<evidence type="ECO:0000313" key="1">
    <source>
        <dbReference type="EMBL" id="OAV91013.1"/>
    </source>
</evidence>
<reference evidence="2" key="4">
    <citation type="submission" date="2025-05" db="UniProtKB">
        <authorList>
            <consortium name="EnsemblFungi"/>
        </authorList>
    </citation>
    <scope>IDENTIFICATION</scope>
    <source>
        <strain evidence="2">isolate 1-1 / race 1 (BBBD)</strain>
    </source>
</reference>
<dbReference type="PANTHER" id="PTHR33069">
    <property type="entry name" value="CHROMOSOME 7, WHOLE GENOME SHOTGUN SEQUENCE-RELATED"/>
    <property type="match status" value="1"/>
</dbReference>